<dbReference type="InterPro" id="IPR054471">
    <property type="entry name" value="GPIID_WHD"/>
</dbReference>
<sequence>MPEQSLNMPEYPVSRPAHHNMEPILASWFLPELILEHLVKQHVISNSASQFAGVIPTDETPSLSGVIDFIHSDQDLSDYLPKLGLLLSFHPRIASIMPPSLSGALGSIGFLREQIQDSLVTSISERLFLPTDKLHEIFTLAAIKGAVEELTCGPGDRIKLADTIHDEGQRLFAMLIYNDCQDLIIEFRKHGALDSRLPLSEGDAVTIAGSPIGRRLAQEVQWVFYPYTFPESMWKCHREVEKKMILPFIGAEQIGTGAFSDVNKMNISPSQQNFVDKGVEEVQVVRKQLKVKGMTKEFEREDKCLRLLNQLHHPNIIPLWGSYTYRGEQNFLFPYVDMDLGKFLIAKTRYRDFQWDFTFYSALTGLASALSKTHRLHLNQANHDVDFEAIGYHHDLRPPNVLLSPDTFILADFGLGRLKSAEALSHTPYKSISGDYIAPECTDMEENPQTVNRAIDVWAFGCLIVEVVTYMLKGADGVEEFRMKRLTPGRFPRWKDAGFYQPHGDVKQEVFDWMEALRRDNPHPDLVPQLVELSLHALQVDPQSRPDMNNMHRRLAVLSLQKHFHSVQDMFREVRGTREISAPLAEHHLESLRFAQERFEIWGHALTLGEKSVSSYAYEQSESSVKIMKKLVHALREEPETRHLGDRSAMFSLENVIVQSVEDLWRLLPDNLLQSAENQWQEALSNNEVVEQMHCSLGDLPSASMAAPINALQCEFEEAARVFKDNLPDSIPLDEILKVTSSNDVYDITDKIQEEQQTRGGLRNLPKMQLYFERLEGYAGVINDIINGSHDVLALLWGPIALLLRWSRTLGTAYDSIINVAAEIGQALPDFQASAAVFDQNMEAKEILVLFLKDLLNFYREALEPFSHPNWMHVFDRLWPKHYAHILEVARHIGRLTRLMRTEIRLEHIQQEYEFRKDALEGFKAQKREARRQEFHRIMTSLNPCRYDDTLYRLRGRRCKETGGWLFMDKTFTKWLNSSQEENRILWLKGIPGAGKTVLSSATVDELRRFQGTETAFAFLTYQEAKTSALSITHSLIFQLAGRDEELMAVICDSMVEDLKNDLTAASNLLSSLIRYTGSVYLVIDGVDEISEAERGRLVTELLRLAKICERLRIILSSRSEADIMRLLDDTAVVIPVHDHNEGSIKDYIHERSQYIFHTRKVFPKAQVEIRKLLVPLASRAKGMFLYARLIMDMIATMHDMSEILKELAVLPESLDDAYHRIIVRLGDHKDKRRSEQARRLLGWVACTSTPLTIEDAHQALVVRPGNRDQVFDIVAKLDVVEVLGPIVETVDTYIRFVHFTAKEYISSPHLGAQLIEMNQATLDLAVRCIEYLCQRHHDPDLPAKERSENVSTGQYSFHTFSTRMWFDLVCQYLRSIKAANPSANLIDAIQMLWEARKIQDFNSTARGGSEDESEDESDNEATFGTLEAKHPLLHQLLCRVSRFRNSSFQFTGKTNRDSQKDKRDPLTTSATSQRIRQALDAALCNSPTGWLISGEPGCHENCAYILQYYGPRPFKCRFPQCEFWQHGFQKRVPRDRHEHSHDNPLTCPVPGCESGLIGFLSERMLQGHFKQAHQSGQSQVSFDVQDLAQDGVEALLCDLVQEDQVGAVQKVLSTFPNALQVNDSRHKLRILAAFAASGAMLELLEEPAEYDEAKLVSEAWADCIAESIKGCNGSTLRYLLSRVKPFLDGQLQDPVDSYNFLQGREGKDHSHRVLLISQLVVWGQKTIQAAASHLAGDQQLLCLWRDSGVVAFLDEKWASQTLRNVAEFGCSITLAVYLLGHGANINSRPSNTQKTALQRAASNTSAEGAEMIRFLLLNGADPEADQEETNIVLSVARPGKKIREEEGAKGIHRWLGKTWDELVEETKRIRHDKEAGKELMSKIGEGK</sequence>
<dbReference type="SUPFAM" id="SSF48403">
    <property type="entry name" value="Ankyrin repeat"/>
    <property type="match status" value="1"/>
</dbReference>
<dbReference type="EMBL" id="FJOG01000015">
    <property type="protein sequence ID" value="CZR59945.1"/>
    <property type="molecule type" value="Genomic_DNA"/>
</dbReference>
<keyword evidence="2" id="KW-0040">ANK repeat</keyword>
<keyword evidence="3" id="KW-0547">Nucleotide-binding</keyword>
<dbReference type="Proteomes" id="UP000184330">
    <property type="component" value="Unassembled WGS sequence"/>
</dbReference>
<keyword evidence="8" id="KW-1185">Reference proteome</keyword>
<dbReference type="PROSITE" id="PS50088">
    <property type="entry name" value="ANK_REPEAT"/>
    <property type="match status" value="1"/>
</dbReference>
<dbReference type="OrthoDB" id="4062651at2759"/>
<dbReference type="STRING" id="576137.A0A1L7X4J6"/>
<evidence type="ECO:0000256" key="4">
    <source>
        <dbReference type="SAM" id="MobiDB-lite"/>
    </source>
</evidence>
<dbReference type="InterPro" id="IPR036770">
    <property type="entry name" value="Ankyrin_rpt-contain_sf"/>
</dbReference>
<dbReference type="GO" id="GO:0005524">
    <property type="term" value="F:ATP binding"/>
    <property type="evidence" value="ECO:0007669"/>
    <property type="project" value="UniProtKB-UniRule"/>
</dbReference>
<dbReference type="GO" id="GO:0004672">
    <property type="term" value="F:protein kinase activity"/>
    <property type="evidence" value="ECO:0007669"/>
    <property type="project" value="InterPro"/>
</dbReference>
<dbReference type="Pfam" id="PF22939">
    <property type="entry name" value="WHD_GPIID"/>
    <property type="match status" value="1"/>
</dbReference>
<dbReference type="InterPro" id="IPR027417">
    <property type="entry name" value="P-loop_NTPase"/>
</dbReference>
<evidence type="ECO:0000256" key="3">
    <source>
        <dbReference type="PROSITE-ProRule" id="PRU10141"/>
    </source>
</evidence>
<dbReference type="Pfam" id="PF00069">
    <property type="entry name" value="Pkinase"/>
    <property type="match status" value="1"/>
</dbReference>
<dbReference type="Pfam" id="PF24883">
    <property type="entry name" value="NPHP3_N"/>
    <property type="match status" value="1"/>
</dbReference>
<dbReference type="Gene3D" id="3.40.50.300">
    <property type="entry name" value="P-loop containing nucleotide triphosphate hydrolases"/>
    <property type="match status" value="1"/>
</dbReference>
<keyword evidence="1" id="KW-0677">Repeat</keyword>
<proteinExistence type="predicted"/>
<dbReference type="PROSITE" id="PS00107">
    <property type="entry name" value="PROTEIN_KINASE_ATP"/>
    <property type="match status" value="1"/>
</dbReference>
<dbReference type="InterPro" id="IPR000719">
    <property type="entry name" value="Prot_kinase_dom"/>
</dbReference>
<dbReference type="PROSITE" id="PS50837">
    <property type="entry name" value="NACHT"/>
    <property type="match status" value="1"/>
</dbReference>
<dbReference type="PANTHER" id="PTHR10039:SF14">
    <property type="entry name" value="NACHT DOMAIN-CONTAINING PROTEIN"/>
    <property type="match status" value="1"/>
</dbReference>
<dbReference type="InterPro" id="IPR002110">
    <property type="entry name" value="Ankyrin_rpt"/>
</dbReference>
<organism evidence="7 8">
    <name type="scientific">Phialocephala subalpina</name>
    <dbReference type="NCBI Taxonomy" id="576137"/>
    <lineage>
        <taxon>Eukaryota</taxon>
        <taxon>Fungi</taxon>
        <taxon>Dikarya</taxon>
        <taxon>Ascomycota</taxon>
        <taxon>Pezizomycotina</taxon>
        <taxon>Leotiomycetes</taxon>
        <taxon>Helotiales</taxon>
        <taxon>Mollisiaceae</taxon>
        <taxon>Phialocephala</taxon>
        <taxon>Phialocephala fortinii species complex</taxon>
    </lineage>
</organism>
<dbReference type="InterPro" id="IPR007111">
    <property type="entry name" value="NACHT_NTPase"/>
</dbReference>
<dbReference type="PANTHER" id="PTHR10039">
    <property type="entry name" value="AMELOGENIN"/>
    <property type="match status" value="1"/>
</dbReference>
<dbReference type="PROSITE" id="PS50011">
    <property type="entry name" value="PROTEIN_KINASE_DOM"/>
    <property type="match status" value="1"/>
</dbReference>
<evidence type="ECO:0000256" key="2">
    <source>
        <dbReference type="PROSITE-ProRule" id="PRU00023"/>
    </source>
</evidence>
<dbReference type="InterPro" id="IPR056884">
    <property type="entry name" value="NPHP3-like_N"/>
</dbReference>
<name>A0A1L7X4J6_9HELO</name>
<evidence type="ECO:0000313" key="8">
    <source>
        <dbReference type="Proteomes" id="UP000184330"/>
    </source>
</evidence>
<feature type="repeat" description="ANK" evidence="2">
    <location>
        <begin position="1793"/>
        <end position="1828"/>
    </location>
</feature>
<dbReference type="InterPro" id="IPR011009">
    <property type="entry name" value="Kinase-like_dom_sf"/>
</dbReference>
<accession>A0A1L7X4J6</accession>
<protein>
    <recommendedName>
        <fullName evidence="9">Protein kinase domain-containing protein</fullName>
    </recommendedName>
</protein>
<dbReference type="SUPFAM" id="SSF52540">
    <property type="entry name" value="P-loop containing nucleoside triphosphate hydrolases"/>
    <property type="match status" value="1"/>
</dbReference>
<keyword evidence="3" id="KW-0067">ATP-binding</keyword>
<evidence type="ECO:0008006" key="9">
    <source>
        <dbReference type="Google" id="ProtNLM"/>
    </source>
</evidence>
<dbReference type="InterPro" id="IPR017441">
    <property type="entry name" value="Protein_kinase_ATP_BS"/>
</dbReference>
<feature type="binding site" evidence="3">
    <location>
        <position position="287"/>
    </location>
    <ligand>
        <name>ATP</name>
        <dbReference type="ChEBI" id="CHEBI:30616"/>
    </ligand>
</feature>
<evidence type="ECO:0000313" key="7">
    <source>
        <dbReference type="EMBL" id="CZR59945.1"/>
    </source>
</evidence>
<dbReference type="Gene3D" id="1.25.40.20">
    <property type="entry name" value="Ankyrin repeat-containing domain"/>
    <property type="match status" value="1"/>
</dbReference>
<feature type="domain" description="Protein kinase" evidence="5">
    <location>
        <begin position="248"/>
        <end position="555"/>
    </location>
</feature>
<feature type="region of interest" description="Disordered" evidence="4">
    <location>
        <begin position="1452"/>
        <end position="1473"/>
    </location>
</feature>
<dbReference type="Gene3D" id="3.30.200.20">
    <property type="entry name" value="Phosphorylase Kinase, domain 1"/>
    <property type="match status" value="1"/>
</dbReference>
<reference evidence="7 8" key="1">
    <citation type="submission" date="2016-03" db="EMBL/GenBank/DDBJ databases">
        <authorList>
            <person name="Ploux O."/>
        </authorList>
    </citation>
    <scope>NUCLEOTIDE SEQUENCE [LARGE SCALE GENOMIC DNA]</scope>
    <source>
        <strain evidence="7 8">UAMH 11012</strain>
    </source>
</reference>
<gene>
    <name evidence="7" type="ORF">PAC_09840</name>
</gene>
<dbReference type="SUPFAM" id="SSF56112">
    <property type="entry name" value="Protein kinase-like (PK-like)"/>
    <property type="match status" value="1"/>
</dbReference>
<dbReference type="Gene3D" id="1.10.510.10">
    <property type="entry name" value="Transferase(Phosphotransferase) domain 1"/>
    <property type="match status" value="1"/>
</dbReference>
<evidence type="ECO:0000256" key="1">
    <source>
        <dbReference type="ARBA" id="ARBA00022737"/>
    </source>
</evidence>
<feature type="domain" description="NACHT" evidence="6">
    <location>
        <begin position="984"/>
        <end position="1122"/>
    </location>
</feature>
<feature type="compositionally biased region" description="Basic and acidic residues" evidence="4">
    <location>
        <begin position="1455"/>
        <end position="1466"/>
    </location>
</feature>
<evidence type="ECO:0000259" key="6">
    <source>
        <dbReference type="PROSITE" id="PS50837"/>
    </source>
</evidence>
<evidence type="ECO:0000259" key="5">
    <source>
        <dbReference type="PROSITE" id="PS50011"/>
    </source>
</evidence>